<protein>
    <submittedName>
        <fullName evidence="2">N-acetylmuramoyl-L-alanine amidase</fullName>
    </submittedName>
</protein>
<dbReference type="Proteomes" id="UP001526225">
    <property type="component" value="Unassembled WGS sequence"/>
</dbReference>
<dbReference type="Gene3D" id="3.40.630.40">
    <property type="entry name" value="Zn-dependent exopeptidases"/>
    <property type="match status" value="1"/>
</dbReference>
<reference evidence="2 3" key="1">
    <citation type="submission" date="2022-10" db="EMBL/GenBank/DDBJ databases">
        <title>Weissella fermenti sp. nov., isolated from fermented cabbage.</title>
        <authorList>
            <person name="Lee J.K."/>
            <person name="Baek J.H."/>
            <person name="Choi D.G."/>
            <person name="Kim J.M."/>
            <person name="Jeon C.O."/>
        </authorList>
    </citation>
    <scope>NUCLEOTIDE SEQUENCE [LARGE SCALE GENOMIC DNA]</scope>
    <source>
        <strain evidence="2 3">KACC 18534</strain>
    </source>
</reference>
<name>A0ABT3E490_9LACO</name>
<keyword evidence="3" id="KW-1185">Reference proteome</keyword>
<evidence type="ECO:0000259" key="1">
    <source>
        <dbReference type="SMART" id="SM00646"/>
    </source>
</evidence>
<evidence type="ECO:0000313" key="2">
    <source>
        <dbReference type="EMBL" id="MCW0953236.1"/>
    </source>
</evidence>
<evidence type="ECO:0000313" key="3">
    <source>
        <dbReference type="Proteomes" id="UP001526225"/>
    </source>
</evidence>
<sequence length="265" mass="29285">MAKYLVVMGHGAGDPGAMGNGTTERDWTRGKLHPAMKKYAGKLKKNTIEFYDTKRDMFQDTVAGYGAYSVSSAYKSITEFHLDAASASATGGHVIISSAFNADEDDLDIANVVKKYAGWWGGVSSTRGINKRNNLANLNVLANRGISYRLVELGFITNSKDVSTLTKRVDELAKNLVEAITGEKIAEAPKPEYKVGQVVTLNDWARIYDEKDKLILPDGKKDSVIFQKGARVTLKKKINANLWEVEFYGINFKGKKPHLKQGNFK</sequence>
<dbReference type="InterPro" id="IPR002508">
    <property type="entry name" value="MurNAc-LAA_cat"/>
</dbReference>
<dbReference type="PANTHER" id="PTHR30404">
    <property type="entry name" value="N-ACETYLMURAMOYL-L-ALANINE AMIDASE"/>
    <property type="match status" value="1"/>
</dbReference>
<dbReference type="EMBL" id="JAOZFE010000003">
    <property type="protein sequence ID" value="MCW0953236.1"/>
    <property type="molecule type" value="Genomic_DNA"/>
</dbReference>
<dbReference type="RefSeq" id="WP_213409656.1">
    <property type="nucleotide sequence ID" value="NZ_CP074441.1"/>
</dbReference>
<dbReference type="Pfam" id="PF01520">
    <property type="entry name" value="Amidase_3"/>
    <property type="match status" value="1"/>
</dbReference>
<dbReference type="SUPFAM" id="SSF53187">
    <property type="entry name" value="Zn-dependent exopeptidases"/>
    <property type="match status" value="1"/>
</dbReference>
<dbReference type="CDD" id="cd02696">
    <property type="entry name" value="MurNAc-LAA"/>
    <property type="match status" value="1"/>
</dbReference>
<comment type="caution">
    <text evidence="2">The sequence shown here is derived from an EMBL/GenBank/DDBJ whole genome shotgun (WGS) entry which is preliminary data.</text>
</comment>
<accession>A0ABT3E490</accession>
<dbReference type="SMART" id="SM00646">
    <property type="entry name" value="Ami_3"/>
    <property type="match status" value="1"/>
</dbReference>
<gene>
    <name evidence="2" type="ORF">OIT44_03995</name>
</gene>
<organism evidence="2 3">
    <name type="scientific">Weissella ceti</name>
    <dbReference type="NCBI Taxonomy" id="759620"/>
    <lineage>
        <taxon>Bacteria</taxon>
        <taxon>Bacillati</taxon>
        <taxon>Bacillota</taxon>
        <taxon>Bacilli</taxon>
        <taxon>Lactobacillales</taxon>
        <taxon>Lactobacillaceae</taxon>
        <taxon>Weissella</taxon>
    </lineage>
</organism>
<dbReference type="PANTHER" id="PTHR30404:SF8">
    <property type="entry name" value="AUTOLYSIN PH-RELATED"/>
    <property type="match status" value="1"/>
</dbReference>
<feature type="domain" description="MurNAc-LAA" evidence="1">
    <location>
        <begin position="78"/>
        <end position="181"/>
    </location>
</feature>
<dbReference type="InterPro" id="IPR050695">
    <property type="entry name" value="N-acetylmuramoyl_amidase_3"/>
</dbReference>
<proteinExistence type="predicted"/>